<dbReference type="InterPro" id="IPR036661">
    <property type="entry name" value="Luciferase-like_sf"/>
</dbReference>
<dbReference type="Gene3D" id="3.40.50.300">
    <property type="entry name" value="P-loop containing nucleotide triphosphate hydrolases"/>
    <property type="match status" value="1"/>
</dbReference>
<dbReference type="eggNOG" id="COG4639">
    <property type="taxonomic scope" value="Bacteria"/>
</dbReference>
<dbReference type="Proteomes" id="UP000007967">
    <property type="component" value="Chromosome"/>
</dbReference>
<evidence type="ECO:0000259" key="5">
    <source>
        <dbReference type="Pfam" id="PF00296"/>
    </source>
</evidence>
<dbReference type="InterPro" id="IPR011251">
    <property type="entry name" value="Luciferase-like_dom"/>
</dbReference>
<dbReference type="eggNOG" id="COG2141">
    <property type="taxonomic scope" value="Bacteria"/>
</dbReference>
<keyword evidence="3" id="KW-0560">Oxidoreductase</keyword>
<keyword evidence="4 6" id="KW-0503">Monooxygenase</keyword>
<gene>
    <name evidence="6" type="ordered locus">Kfla_5910</name>
</gene>
<dbReference type="Pfam" id="PF13671">
    <property type="entry name" value="AAA_33"/>
    <property type="match status" value="1"/>
</dbReference>
<dbReference type="AlphaFoldDB" id="D2PRJ6"/>
<dbReference type="SUPFAM" id="SSF52540">
    <property type="entry name" value="P-loop containing nucleoside triphosphate hydrolases"/>
    <property type="match status" value="1"/>
</dbReference>
<dbReference type="STRING" id="479435.Kfla_5910"/>
<dbReference type="InterPro" id="IPR050172">
    <property type="entry name" value="SsuD_RutA_monooxygenase"/>
</dbReference>
<dbReference type="Pfam" id="PF00296">
    <property type="entry name" value="Bac_luciferase"/>
    <property type="match status" value="1"/>
</dbReference>
<proteinExistence type="predicted"/>
<dbReference type="GO" id="GO:0008726">
    <property type="term" value="F:alkanesulfonate monooxygenase activity"/>
    <property type="evidence" value="ECO:0007669"/>
    <property type="project" value="TreeGrafter"/>
</dbReference>
<accession>D2PRJ6</accession>
<dbReference type="KEGG" id="kfl:Kfla_5910"/>
<dbReference type="PANTHER" id="PTHR42847">
    <property type="entry name" value="ALKANESULFONATE MONOOXYGENASE"/>
    <property type="match status" value="1"/>
</dbReference>
<dbReference type="HOGENOM" id="CLU_547237_0_0_11"/>
<feature type="domain" description="Luciferase-like" evidence="5">
    <location>
        <begin position="206"/>
        <end position="440"/>
    </location>
</feature>
<protein>
    <submittedName>
        <fullName evidence="6">Luciferase-like monooxygenase</fullName>
    </submittedName>
</protein>
<dbReference type="Gene3D" id="3.20.20.30">
    <property type="entry name" value="Luciferase-like domain"/>
    <property type="match status" value="1"/>
</dbReference>
<evidence type="ECO:0000313" key="7">
    <source>
        <dbReference type="Proteomes" id="UP000007967"/>
    </source>
</evidence>
<name>D2PRJ6_KRIFD</name>
<evidence type="ECO:0000256" key="1">
    <source>
        <dbReference type="ARBA" id="ARBA00022630"/>
    </source>
</evidence>
<dbReference type="SUPFAM" id="SSF51679">
    <property type="entry name" value="Bacterial luciferase-like"/>
    <property type="match status" value="1"/>
</dbReference>
<sequence length="498" mass="54259">MELTDAAGRNLPSPCVVVLVGPGAAGKSTWAAERFPAELVVSSDRLRALVGAGEDDLAASAGAFAVLEEVVRQRIGRRLTTVIDTLGLDRERRLGWLALAREDGLPCVAVAFDTPAAECRRRNRAREKRIPADVLSAQLKTWNAVKKLLPDEGFDEVLRAATEVRVVPEAFVQADAAARRQVESPQGLRFGLQLSSYTHKAGRTTTAEWIKQVATRAEAVGFDAVYVMDHFRQIPQLGRAWEDFLESWTTLAYLAACTEKVKLGTLVSGITYRNVAHLGKIAATLDVLSGGRAVCGVGLAWFEAEHKAYGWDFPSVSDRYAVLEDALHLLPALWGPGSKPFHGKAVDVPDTTCYPRPLQEHLPILVGGSGRRTLRLAARYADAANVFGDVAQVKQRAEYLHDQAVRRDRAPITLTHLSTTLIGTDRQQVDALVNRLRPRHQDPARYAAAVNAGTIGDQVGRFRELAEAGVAEVMISLPDLDDDLTPLDTAGEVVQAFR</sequence>
<evidence type="ECO:0000256" key="4">
    <source>
        <dbReference type="ARBA" id="ARBA00023033"/>
    </source>
</evidence>
<dbReference type="PANTHER" id="PTHR42847:SF4">
    <property type="entry name" value="ALKANESULFONATE MONOOXYGENASE-RELATED"/>
    <property type="match status" value="1"/>
</dbReference>
<keyword evidence="7" id="KW-1185">Reference proteome</keyword>
<evidence type="ECO:0000313" key="6">
    <source>
        <dbReference type="EMBL" id="ADB34914.1"/>
    </source>
</evidence>
<dbReference type="EMBL" id="CP001736">
    <property type="protein sequence ID" value="ADB34914.1"/>
    <property type="molecule type" value="Genomic_DNA"/>
</dbReference>
<keyword evidence="1" id="KW-0285">Flavoprotein</keyword>
<dbReference type="RefSeq" id="WP_012923468.1">
    <property type="nucleotide sequence ID" value="NC_013729.1"/>
</dbReference>
<keyword evidence="2" id="KW-0288">FMN</keyword>
<organism evidence="6 7">
    <name type="scientific">Kribbella flavida (strain DSM 17836 / JCM 10339 / NBRC 14399)</name>
    <dbReference type="NCBI Taxonomy" id="479435"/>
    <lineage>
        <taxon>Bacteria</taxon>
        <taxon>Bacillati</taxon>
        <taxon>Actinomycetota</taxon>
        <taxon>Actinomycetes</taxon>
        <taxon>Propionibacteriales</taxon>
        <taxon>Kribbellaceae</taxon>
        <taxon>Kribbella</taxon>
    </lineage>
</organism>
<evidence type="ECO:0000256" key="3">
    <source>
        <dbReference type="ARBA" id="ARBA00023002"/>
    </source>
</evidence>
<reference evidence="7" key="1">
    <citation type="submission" date="2009-09" db="EMBL/GenBank/DDBJ databases">
        <title>The complete genome of Kribbella flavida DSM 17836.</title>
        <authorList>
            <consortium name="US DOE Joint Genome Institute (JGI-PGF)"/>
            <person name="Lucas S."/>
            <person name="Copeland A."/>
            <person name="Lapidus A."/>
            <person name="Glavina del Rio T."/>
            <person name="Dalin E."/>
            <person name="Tice H."/>
            <person name="Bruce D."/>
            <person name="Goodwin L."/>
            <person name="Pitluck S."/>
            <person name="Kyrpides N."/>
            <person name="Mavromatis K."/>
            <person name="Ivanova N."/>
            <person name="Saunders E."/>
            <person name="Brettin T."/>
            <person name="Detter J.C."/>
            <person name="Han C."/>
            <person name="Larimer F."/>
            <person name="Land M."/>
            <person name="Hauser L."/>
            <person name="Markowitz V."/>
            <person name="Cheng J.-F."/>
            <person name="Hugenholtz P."/>
            <person name="Woyke T."/>
            <person name="Wu D."/>
            <person name="Pukall R."/>
            <person name="Klenk H.-P."/>
            <person name="Eisen J.A."/>
        </authorList>
    </citation>
    <scope>NUCLEOTIDE SEQUENCE [LARGE SCALE GENOMIC DNA]</scope>
    <source>
        <strain evidence="7">DSM 17836 / JCM 10339 / NBRC 14399</strain>
    </source>
</reference>
<reference evidence="6 7" key="2">
    <citation type="journal article" date="2010" name="Stand. Genomic Sci.">
        <title>Complete genome sequence of Kribbella flavida type strain (IFO 14399).</title>
        <authorList>
            <person name="Pukall R."/>
            <person name="Lapidus A."/>
            <person name="Glavina Del Rio T."/>
            <person name="Copeland A."/>
            <person name="Tice H."/>
            <person name="Cheng J.-F."/>
            <person name="Lucas S."/>
            <person name="Chen F."/>
            <person name="Nolan M."/>
            <person name="LaButti K."/>
            <person name="Pati A."/>
            <person name="Ivanova N."/>
            <person name="Mavrommatis K."/>
            <person name="Mikhailova N."/>
            <person name="Pitluck S."/>
            <person name="Bruce D."/>
            <person name="Goodwin L."/>
            <person name="Land M."/>
            <person name="Hauser L."/>
            <person name="Chang Y.-J."/>
            <person name="Jeffries C.D."/>
            <person name="Chen A."/>
            <person name="Palaniappan K."/>
            <person name="Chain P."/>
            <person name="Rohde M."/>
            <person name="Goeker M."/>
            <person name="Bristow J."/>
            <person name="Eisen J.A."/>
            <person name="Markowitz V."/>
            <person name="Hugenholtz P."/>
            <person name="Kyrpides N.C."/>
            <person name="Klenk H.-P."/>
            <person name="Brettin T."/>
        </authorList>
    </citation>
    <scope>NUCLEOTIDE SEQUENCE [LARGE SCALE GENOMIC DNA]</scope>
    <source>
        <strain evidence="7">DSM 17836 / JCM 10339 / NBRC 14399</strain>
    </source>
</reference>
<dbReference type="GO" id="GO:0046306">
    <property type="term" value="P:alkanesulfonate catabolic process"/>
    <property type="evidence" value="ECO:0007669"/>
    <property type="project" value="TreeGrafter"/>
</dbReference>
<dbReference type="InterPro" id="IPR027417">
    <property type="entry name" value="P-loop_NTPase"/>
</dbReference>
<evidence type="ECO:0000256" key="2">
    <source>
        <dbReference type="ARBA" id="ARBA00022643"/>
    </source>
</evidence>